<proteinExistence type="predicted"/>
<dbReference type="Proteomes" id="UP001221763">
    <property type="component" value="Unassembled WGS sequence"/>
</dbReference>
<accession>A0ABT5L9I5</accession>
<name>A0ABT5L9I5_9MOLU</name>
<sequence length="39" mass="4575">MAIIGRNESRVMMKKMKLLGKDEKIFLINIIFGFLSKFI</sequence>
<comment type="caution">
    <text evidence="1">The sequence shown here is derived from an EMBL/GenBank/DDBJ whole genome shotgun (WGS) entry which is preliminary data.</text>
</comment>
<keyword evidence="2" id="KW-1185">Reference proteome</keyword>
<gene>
    <name evidence="1" type="ORF">M8044_000482</name>
</gene>
<protein>
    <submittedName>
        <fullName evidence="1">Uncharacterized protein</fullName>
    </submittedName>
</protein>
<evidence type="ECO:0000313" key="1">
    <source>
        <dbReference type="EMBL" id="MDC9032259.1"/>
    </source>
</evidence>
<dbReference type="EMBL" id="JANHJP010000013">
    <property type="protein sequence ID" value="MDC9032259.1"/>
    <property type="molecule type" value="Genomic_DNA"/>
</dbReference>
<evidence type="ECO:0000313" key="2">
    <source>
        <dbReference type="Proteomes" id="UP001221763"/>
    </source>
</evidence>
<organism evidence="1 2">
    <name type="scientific">Columbia Basin potato purple top phytoplasma</name>
    <dbReference type="NCBI Taxonomy" id="307134"/>
    <lineage>
        <taxon>Bacteria</taxon>
        <taxon>Bacillati</taxon>
        <taxon>Mycoplasmatota</taxon>
        <taxon>Mollicutes</taxon>
        <taxon>Acholeplasmatales</taxon>
        <taxon>Acholeplasmataceae</taxon>
        <taxon>Candidatus Phytoplasma</taxon>
        <taxon>16SrVI (Clover proliferation group)</taxon>
    </lineage>
</organism>
<reference evidence="1 2" key="1">
    <citation type="journal article" date="2023" name="Plant">
        <title>Draft Genome Sequence Resource of CBPPT1, a 'Candidatus Phytoplasma trifolii'-Related Strain Associated with Potato Purple Top Disease in the Columbia Basin, U.S.A.</title>
        <authorList>
            <person name="Wei W."/>
            <person name="Shao J."/>
            <person name="Bottner-Parker K.D."/>
            <person name="Zhao Y."/>
        </authorList>
    </citation>
    <scope>NUCLEOTIDE SEQUENCE [LARGE SCALE GENOMIC DNA]</scope>
    <source>
        <strain evidence="1 2">CBPPT1</strain>
    </source>
</reference>